<dbReference type="AlphaFoldDB" id="A0A4R3TFF8"/>
<comment type="caution">
    <text evidence="1">The sequence shown here is derived from an EMBL/GenBank/DDBJ whole genome shotgun (WGS) entry which is preliminary data.</text>
</comment>
<dbReference type="Proteomes" id="UP000295773">
    <property type="component" value="Unassembled WGS sequence"/>
</dbReference>
<sequence>MVRMKFTFAAMRMHQETCKKVSKSIEEKGVNEK</sequence>
<organism evidence="1 2">
    <name type="scientific">Longicatena caecimuris</name>
    <dbReference type="NCBI Taxonomy" id="1796635"/>
    <lineage>
        <taxon>Bacteria</taxon>
        <taxon>Bacillati</taxon>
        <taxon>Bacillota</taxon>
        <taxon>Erysipelotrichia</taxon>
        <taxon>Erysipelotrichales</taxon>
        <taxon>Erysipelotrichaceae</taxon>
        <taxon>Longicatena</taxon>
    </lineage>
</organism>
<accession>A0A4R3TFF8</accession>
<keyword evidence="2" id="KW-1185">Reference proteome</keyword>
<protein>
    <submittedName>
        <fullName evidence="1">Uncharacterized protein</fullName>
    </submittedName>
</protein>
<evidence type="ECO:0000313" key="1">
    <source>
        <dbReference type="EMBL" id="TCU60079.1"/>
    </source>
</evidence>
<gene>
    <name evidence="1" type="ORF">EDD61_109119</name>
</gene>
<evidence type="ECO:0000313" key="2">
    <source>
        <dbReference type="Proteomes" id="UP000295773"/>
    </source>
</evidence>
<dbReference type="EMBL" id="SMBP01000009">
    <property type="protein sequence ID" value="TCU60079.1"/>
    <property type="molecule type" value="Genomic_DNA"/>
</dbReference>
<name>A0A4R3TFF8_9FIRM</name>
<reference evidence="1 2" key="1">
    <citation type="submission" date="2019-03" db="EMBL/GenBank/DDBJ databases">
        <title>Genomic Encyclopedia of Type Strains, Phase IV (KMG-IV): sequencing the most valuable type-strain genomes for metagenomic binning, comparative biology and taxonomic classification.</title>
        <authorList>
            <person name="Goeker M."/>
        </authorList>
    </citation>
    <scope>NUCLEOTIDE SEQUENCE [LARGE SCALE GENOMIC DNA]</scope>
    <source>
        <strain evidence="1 2">DSM 29481</strain>
    </source>
</reference>
<proteinExistence type="predicted"/>